<gene>
    <name evidence="10" type="ORF">SAMN04489724_0849</name>
</gene>
<sequence>MKKHTIILLLIGLAFLPACDGFFDEKPAKSLVVPQSLNDYQAILDALPRNMNTAPTAGLLASDDIVFGPSILGQLYYSQASIYLWREDFYLPDEDEFNWYTAYNKVFQANVVLDGLNDYDPESNAEAERKNYLTASARFYRGMGHFEVMAHFAETYDPANPGNLGIPIRLTSDVNQKIKRSSQQEGYASILSDFEFGLSVLPEKANVLTRPSKWAIHAMLSRIYLYIQDYEKSKMHALEALAIDDSLMDYQLLNSTLTYSFEVFNEEIIFYNSMPGERFSYDASTFVNPELVNLYDSSDFRLHYFFKPSQVDSLVNFRGNYSGDYFFFGGLAVDEVVLNYAESAARTGDTEDALMALNRLIFHRLDSAFYKPVAGLEGISLLKRIAEERRKELVFRGLRWLDLKRYNKDPEMAVTLRRNLNEENSTLSPNDPRYVLPIPPKEMSFNPLTQNPR</sequence>
<comment type="similarity">
    <text evidence="2">Belongs to the SusD family.</text>
</comment>
<dbReference type="AlphaFoldDB" id="A0A1I6Y6J1"/>
<protein>
    <submittedName>
        <fullName evidence="10">SusD family protein</fullName>
    </submittedName>
</protein>
<feature type="region of interest" description="Disordered" evidence="6">
    <location>
        <begin position="423"/>
        <end position="453"/>
    </location>
</feature>
<evidence type="ECO:0000256" key="3">
    <source>
        <dbReference type="ARBA" id="ARBA00022729"/>
    </source>
</evidence>
<name>A0A1I6Y6J1_9BACT</name>
<evidence type="ECO:0000259" key="9">
    <source>
        <dbReference type="Pfam" id="PF14322"/>
    </source>
</evidence>
<keyword evidence="4" id="KW-0472">Membrane</keyword>
<dbReference type="Pfam" id="PF07980">
    <property type="entry name" value="SusD_RagB"/>
    <property type="match status" value="1"/>
</dbReference>
<dbReference type="STRING" id="305507.SAMN04489724_0849"/>
<accession>A0A1I6Y6J1</accession>
<proteinExistence type="inferred from homology"/>
<evidence type="ECO:0000256" key="7">
    <source>
        <dbReference type="SAM" id="SignalP"/>
    </source>
</evidence>
<dbReference type="SUPFAM" id="SSF48452">
    <property type="entry name" value="TPR-like"/>
    <property type="match status" value="1"/>
</dbReference>
<dbReference type="Gene3D" id="1.25.40.390">
    <property type="match status" value="1"/>
</dbReference>
<feature type="domain" description="RagB/SusD" evidence="8">
    <location>
        <begin position="335"/>
        <end position="452"/>
    </location>
</feature>
<dbReference type="GO" id="GO:0009279">
    <property type="term" value="C:cell outer membrane"/>
    <property type="evidence" value="ECO:0007669"/>
    <property type="project" value="UniProtKB-SubCell"/>
</dbReference>
<reference evidence="11" key="1">
    <citation type="submission" date="2016-10" db="EMBL/GenBank/DDBJ databases">
        <authorList>
            <person name="Varghese N."/>
            <person name="Submissions S."/>
        </authorList>
    </citation>
    <scope>NUCLEOTIDE SEQUENCE [LARGE SCALE GENOMIC DNA]</scope>
    <source>
        <strain evidence="11">DSM 23445</strain>
    </source>
</reference>
<dbReference type="Proteomes" id="UP000199673">
    <property type="component" value="Unassembled WGS sequence"/>
</dbReference>
<evidence type="ECO:0000313" key="10">
    <source>
        <dbReference type="EMBL" id="SFT46108.1"/>
    </source>
</evidence>
<keyword evidence="5" id="KW-0998">Cell outer membrane</keyword>
<dbReference type="Pfam" id="PF14322">
    <property type="entry name" value="SusD-like_3"/>
    <property type="match status" value="1"/>
</dbReference>
<dbReference type="InterPro" id="IPR012944">
    <property type="entry name" value="SusD_RagB_dom"/>
</dbReference>
<evidence type="ECO:0000256" key="6">
    <source>
        <dbReference type="SAM" id="MobiDB-lite"/>
    </source>
</evidence>
<dbReference type="InterPro" id="IPR033985">
    <property type="entry name" value="SusD-like_N"/>
</dbReference>
<comment type="subcellular location">
    <subcellularLocation>
        <location evidence="1">Cell outer membrane</location>
    </subcellularLocation>
</comment>
<dbReference type="InterPro" id="IPR011990">
    <property type="entry name" value="TPR-like_helical_dom_sf"/>
</dbReference>
<keyword evidence="3 7" id="KW-0732">Signal</keyword>
<dbReference type="RefSeq" id="WP_091691438.1">
    <property type="nucleotide sequence ID" value="NZ_FPBF01000001.1"/>
</dbReference>
<organism evidence="10 11">
    <name type="scientific">Algoriphagus locisalis</name>
    <dbReference type="NCBI Taxonomy" id="305507"/>
    <lineage>
        <taxon>Bacteria</taxon>
        <taxon>Pseudomonadati</taxon>
        <taxon>Bacteroidota</taxon>
        <taxon>Cytophagia</taxon>
        <taxon>Cytophagales</taxon>
        <taxon>Cyclobacteriaceae</taxon>
        <taxon>Algoriphagus</taxon>
    </lineage>
</organism>
<keyword evidence="11" id="KW-1185">Reference proteome</keyword>
<evidence type="ECO:0000313" key="11">
    <source>
        <dbReference type="Proteomes" id="UP000199673"/>
    </source>
</evidence>
<feature type="chain" id="PRO_5011648129" evidence="7">
    <location>
        <begin position="21"/>
        <end position="453"/>
    </location>
</feature>
<dbReference type="EMBL" id="FPBF01000001">
    <property type="protein sequence ID" value="SFT46108.1"/>
    <property type="molecule type" value="Genomic_DNA"/>
</dbReference>
<evidence type="ECO:0000256" key="5">
    <source>
        <dbReference type="ARBA" id="ARBA00023237"/>
    </source>
</evidence>
<evidence type="ECO:0000256" key="2">
    <source>
        <dbReference type="ARBA" id="ARBA00006275"/>
    </source>
</evidence>
<feature type="domain" description="SusD-like N-terminal" evidence="9">
    <location>
        <begin position="22"/>
        <end position="225"/>
    </location>
</feature>
<feature type="signal peptide" evidence="7">
    <location>
        <begin position="1"/>
        <end position="20"/>
    </location>
</feature>
<evidence type="ECO:0000256" key="1">
    <source>
        <dbReference type="ARBA" id="ARBA00004442"/>
    </source>
</evidence>
<dbReference type="OrthoDB" id="653598at2"/>
<evidence type="ECO:0000259" key="8">
    <source>
        <dbReference type="Pfam" id="PF07980"/>
    </source>
</evidence>
<evidence type="ECO:0000256" key="4">
    <source>
        <dbReference type="ARBA" id="ARBA00023136"/>
    </source>
</evidence>